<gene>
    <name evidence="2" type="ORF">EDE11_1438</name>
</gene>
<evidence type="ECO:0000313" key="2">
    <source>
        <dbReference type="EMBL" id="TCV73856.1"/>
    </source>
</evidence>
<dbReference type="RefSeq" id="WP_132325444.1">
    <property type="nucleotide sequence ID" value="NZ_LUUF01000007.1"/>
</dbReference>
<name>A0ABY2CJ44_METMH</name>
<comment type="caution">
    <text evidence="2">The sequence shown here is derived from an EMBL/GenBank/DDBJ whole genome shotgun (WGS) entry which is preliminary data.</text>
</comment>
<organism evidence="2 3">
    <name type="scientific">Methylomonas methanica</name>
    <dbReference type="NCBI Taxonomy" id="421"/>
    <lineage>
        <taxon>Bacteria</taxon>
        <taxon>Pseudomonadati</taxon>
        <taxon>Pseudomonadota</taxon>
        <taxon>Gammaproteobacteria</taxon>
        <taxon>Methylococcales</taxon>
        <taxon>Methylococcaceae</taxon>
        <taxon>Methylomonas</taxon>
    </lineage>
</organism>
<evidence type="ECO:0000256" key="1">
    <source>
        <dbReference type="SAM" id="SignalP"/>
    </source>
</evidence>
<proteinExistence type="predicted"/>
<evidence type="ECO:0000313" key="3">
    <source>
        <dbReference type="Proteomes" id="UP000295649"/>
    </source>
</evidence>
<feature type="signal peptide" evidence="1">
    <location>
        <begin position="1"/>
        <end position="27"/>
    </location>
</feature>
<protein>
    <recommendedName>
        <fullName evidence="4">Lipoprotein</fullName>
    </recommendedName>
</protein>
<keyword evidence="3" id="KW-1185">Reference proteome</keyword>
<reference evidence="2 3" key="1">
    <citation type="submission" date="2019-03" db="EMBL/GenBank/DDBJ databases">
        <title>Systems level insights into methane cycling in arid and semi-arid ecosystems.</title>
        <authorList>
            <person name="Kalyuzhnaya M."/>
        </authorList>
    </citation>
    <scope>NUCLEOTIDE SEQUENCE [LARGE SCALE GENOMIC DNA]</scope>
    <source>
        <strain evidence="2 3">S-1</strain>
    </source>
</reference>
<dbReference type="EMBL" id="SMCN01000043">
    <property type="protein sequence ID" value="TCV73856.1"/>
    <property type="molecule type" value="Genomic_DNA"/>
</dbReference>
<sequence>MFYPWLSVTRCVQIIIFLVCFASSGCALQNRNALFPPSQPQTSLKGALSSNDFVYSFENAASYDFGFLAPMPNIYDECNNHYKREKDRLYELRNGRCMGGETELPCNVKNDRQRIDDLLNKEFNWELLCHRQIDDAKADAKAKIKLENFKKPKAARTPTLKNYNLPKILGLPSVFPEKWQDCTLYFQDAGEILHYMVQLGESEVSRNMFRNSYDKESRANSARFSINAVQTQTELMRWYTDCRKQSDNIDE</sequence>
<feature type="chain" id="PRO_5047075151" description="Lipoprotein" evidence="1">
    <location>
        <begin position="28"/>
        <end position="251"/>
    </location>
</feature>
<dbReference type="Proteomes" id="UP000295649">
    <property type="component" value="Unassembled WGS sequence"/>
</dbReference>
<keyword evidence="1" id="KW-0732">Signal</keyword>
<accession>A0ABY2CJ44</accession>
<evidence type="ECO:0008006" key="4">
    <source>
        <dbReference type="Google" id="ProtNLM"/>
    </source>
</evidence>